<dbReference type="GO" id="GO:0006310">
    <property type="term" value="P:DNA recombination"/>
    <property type="evidence" value="ECO:0007669"/>
    <property type="project" value="UniProtKB-KW"/>
</dbReference>
<dbReference type="Proteomes" id="UP000244052">
    <property type="component" value="Unassembled WGS sequence"/>
</dbReference>
<evidence type="ECO:0000256" key="4">
    <source>
        <dbReference type="ARBA" id="ARBA00023172"/>
    </source>
</evidence>
<dbReference type="Gene3D" id="1.10.443.10">
    <property type="entry name" value="Intergrase catalytic core"/>
    <property type="match status" value="1"/>
</dbReference>
<feature type="domain" description="Tyr recombinase" evidence="6">
    <location>
        <begin position="185"/>
        <end position="372"/>
    </location>
</feature>
<dbReference type="InterPro" id="IPR004107">
    <property type="entry name" value="Integrase_SAM-like_N"/>
</dbReference>
<gene>
    <name evidence="8" type="ORF">DBO86_23025</name>
</gene>
<evidence type="ECO:0000259" key="7">
    <source>
        <dbReference type="PROSITE" id="PS51900"/>
    </source>
</evidence>
<organism evidence="8 9">
    <name type="scientific">Ectopseudomonas oleovorans</name>
    <name type="common">Pseudomonas oleovorans</name>
    <dbReference type="NCBI Taxonomy" id="301"/>
    <lineage>
        <taxon>Bacteria</taxon>
        <taxon>Pseudomonadati</taxon>
        <taxon>Pseudomonadota</taxon>
        <taxon>Gammaproteobacteria</taxon>
        <taxon>Pseudomonadales</taxon>
        <taxon>Pseudomonadaceae</taxon>
        <taxon>Ectopseudomonas</taxon>
    </lineage>
</organism>
<evidence type="ECO:0000313" key="8">
    <source>
        <dbReference type="EMBL" id="PTU76872.1"/>
    </source>
</evidence>
<keyword evidence="4" id="KW-0233">DNA recombination</keyword>
<evidence type="ECO:0000256" key="5">
    <source>
        <dbReference type="PROSITE-ProRule" id="PRU01248"/>
    </source>
</evidence>
<dbReference type="PANTHER" id="PTHR30349:SF64">
    <property type="entry name" value="PROPHAGE INTEGRASE INTD-RELATED"/>
    <property type="match status" value="1"/>
</dbReference>
<feature type="domain" description="Core-binding (CB)" evidence="7">
    <location>
        <begin position="81"/>
        <end position="160"/>
    </location>
</feature>
<dbReference type="InterPro" id="IPR013762">
    <property type="entry name" value="Integrase-like_cat_sf"/>
</dbReference>
<dbReference type="Pfam" id="PF00589">
    <property type="entry name" value="Phage_integrase"/>
    <property type="match status" value="1"/>
</dbReference>
<dbReference type="CDD" id="cd01189">
    <property type="entry name" value="INT_ICEBs1_C_like"/>
    <property type="match status" value="1"/>
</dbReference>
<dbReference type="InterPro" id="IPR050090">
    <property type="entry name" value="Tyrosine_recombinase_XerCD"/>
</dbReference>
<dbReference type="InterPro" id="IPR010998">
    <property type="entry name" value="Integrase_recombinase_N"/>
</dbReference>
<comment type="caution">
    <text evidence="8">The sequence shown here is derived from an EMBL/GenBank/DDBJ whole genome shotgun (WGS) entry which is preliminary data.</text>
</comment>
<dbReference type="SUPFAM" id="SSF56349">
    <property type="entry name" value="DNA breaking-rejoining enzymes"/>
    <property type="match status" value="1"/>
</dbReference>
<keyword evidence="3 5" id="KW-0238">DNA-binding</keyword>
<dbReference type="Pfam" id="PF14659">
    <property type="entry name" value="Phage_int_SAM_3"/>
    <property type="match status" value="1"/>
</dbReference>
<evidence type="ECO:0000313" key="9">
    <source>
        <dbReference type="Proteomes" id="UP000244052"/>
    </source>
</evidence>
<dbReference type="Gene3D" id="1.10.150.130">
    <property type="match status" value="1"/>
</dbReference>
<dbReference type="Pfam" id="PF12167">
    <property type="entry name" value="Arm-DNA-bind_2"/>
    <property type="match status" value="1"/>
</dbReference>
<dbReference type="InterPro" id="IPR022000">
    <property type="entry name" value="Min27-like_integrase_DNA_bind"/>
</dbReference>
<evidence type="ECO:0000256" key="1">
    <source>
        <dbReference type="ARBA" id="ARBA00008857"/>
    </source>
</evidence>
<name>A0A2T5PGN5_ECTOL</name>
<dbReference type="EMBL" id="QASO01000129">
    <property type="protein sequence ID" value="PTU76872.1"/>
    <property type="molecule type" value="Genomic_DNA"/>
</dbReference>
<dbReference type="GO" id="GO:0015074">
    <property type="term" value="P:DNA integration"/>
    <property type="evidence" value="ECO:0007669"/>
    <property type="project" value="UniProtKB-KW"/>
</dbReference>
<proteinExistence type="inferred from homology"/>
<keyword evidence="2" id="KW-0229">DNA integration</keyword>
<dbReference type="RefSeq" id="WP_108234962.1">
    <property type="nucleotide sequence ID" value="NZ_QASO01000129.1"/>
</dbReference>
<accession>A0A2T5PGN5</accession>
<dbReference type="InterPro" id="IPR002104">
    <property type="entry name" value="Integrase_catalytic"/>
</dbReference>
<evidence type="ECO:0000256" key="3">
    <source>
        <dbReference type="ARBA" id="ARBA00023125"/>
    </source>
</evidence>
<comment type="similarity">
    <text evidence="1">Belongs to the 'phage' integrase family.</text>
</comment>
<evidence type="ECO:0000259" key="6">
    <source>
        <dbReference type="PROSITE" id="PS51898"/>
    </source>
</evidence>
<dbReference type="PANTHER" id="PTHR30349">
    <property type="entry name" value="PHAGE INTEGRASE-RELATED"/>
    <property type="match status" value="1"/>
</dbReference>
<dbReference type="AlphaFoldDB" id="A0A2T5PGN5"/>
<reference evidence="8 9" key="1">
    <citation type="submission" date="2018-04" db="EMBL/GenBank/DDBJ databases">
        <title>Pseudomonas sp. nov., isolated from mangrove soil.</title>
        <authorList>
            <person name="Chen C."/>
        </authorList>
    </citation>
    <scope>NUCLEOTIDE SEQUENCE [LARGE SCALE GENOMIC DNA]</scope>
    <source>
        <strain evidence="8 9">JCM 14246</strain>
    </source>
</reference>
<dbReference type="GO" id="GO:0003677">
    <property type="term" value="F:DNA binding"/>
    <property type="evidence" value="ECO:0007669"/>
    <property type="project" value="UniProtKB-UniRule"/>
</dbReference>
<dbReference type="InterPro" id="IPR044068">
    <property type="entry name" value="CB"/>
</dbReference>
<dbReference type="PROSITE" id="PS51898">
    <property type="entry name" value="TYR_RECOMBINASE"/>
    <property type="match status" value="1"/>
</dbReference>
<keyword evidence="9" id="KW-1185">Reference proteome</keyword>
<dbReference type="PROSITE" id="PS51900">
    <property type="entry name" value="CB"/>
    <property type="match status" value="1"/>
</dbReference>
<sequence>MGRDGRGVRAASESSIEITFQYQGQRCRERLNLKPTAANLRRAEQHKAAIELAIEQGTFDYSVTFPESKRAAKFAKPVDRQNLGEYLAEWIDGRKSQLKASTAAHYERLITAQLVPMFGHLRLSELSKRHVREKLSALSVSNKTLANLQSCLRSALADAVEDEFLEANPMAGWNYRNKEVLKEDDDVDPFSMAEQAAILAAAPKDCRPQIQFALWTGLRPSELIALEWGDIDWIGNEIRIVRAKTRAATEPESPKTTSGRRSVKLLAPARDALLQQKAATFLAGGRIFTNPVSGAPWDHSEQIRKLLWAPVMKKSGVRYRRPYQTRHTYASMMLSAGEHPMWVAKQMGHKDWTMIARVYGRWMPSADLEAGQKAVQLFAGNDSTMTTMGVDPALLAGARKDTRLAP</sequence>
<evidence type="ECO:0000256" key="2">
    <source>
        <dbReference type="ARBA" id="ARBA00022908"/>
    </source>
</evidence>
<dbReference type="InterPro" id="IPR011010">
    <property type="entry name" value="DNA_brk_join_enz"/>
</dbReference>
<protein>
    <submittedName>
        <fullName evidence="8">Integrase</fullName>
    </submittedName>
</protein>